<dbReference type="AlphaFoldDB" id="A0A0B0EK79"/>
<comment type="caution">
    <text evidence="1">The sequence shown here is derived from an EMBL/GenBank/DDBJ whole genome shotgun (WGS) entry which is preliminary data.</text>
</comment>
<proteinExistence type="predicted"/>
<sequence length="91" mass="10122">MPNFLKTPNNHIIHIADLKDGDHYVAATFLSSLDTIIRGDVEKTLGSALSLVDSSHSAVFIFNNENKFQGMISPYRTIYSNNYPYTTKAVA</sequence>
<accession>A0A0B0EK79</accession>
<protein>
    <submittedName>
        <fullName evidence="1">Uncharacterized protein</fullName>
    </submittedName>
</protein>
<dbReference type="Proteomes" id="UP000030652">
    <property type="component" value="Unassembled WGS sequence"/>
</dbReference>
<name>A0A0B0EK79_9BACT</name>
<organism evidence="1 2">
    <name type="scientific">Candidatus Scalindua brodae</name>
    <dbReference type="NCBI Taxonomy" id="237368"/>
    <lineage>
        <taxon>Bacteria</taxon>
        <taxon>Pseudomonadati</taxon>
        <taxon>Planctomycetota</taxon>
        <taxon>Candidatus Brocadiia</taxon>
        <taxon>Candidatus Brocadiales</taxon>
        <taxon>Candidatus Scalinduaceae</taxon>
        <taxon>Candidatus Scalindua</taxon>
    </lineage>
</organism>
<reference evidence="1 2" key="1">
    <citation type="submission" date="2014-10" db="EMBL/GenBank/DDBJ databases">
        <title>Draft genome of anammox bacterium scalindua brodae, obtained using differential coverage binning of sequence data from two enrichment reactors.</title>
        <authorList>
            <person name="Speth D.R."/>
            <person name="Russ L."/>
            <person name="Kartal B."/>
            <person name="Op den Camp H.J."/>
            <person name="Dutilh B.E."/>
            <person name="Jetten M.S."/>
        </authorList>
    </citation>
    <scope>NUCLEOTIDE SEQUENCE [LARGE SCALE GENOMIC DNA]</scope>
    <source>
        <strain evidence="1">RU1</strain>
    </source>
</reference>
<dbReference type="EMBL" id="JRYO01000056">
    <property type="protein sequence ID" value="KHE93452.1"/>
    <property type="molecule type" value="Genomic_DNA"/>
</dbReference>
<evidence type="ECO:0000313" key="1">
    <source>
        <dbReference type="EMBL" id="KHE93452.1"/>
    </source>
</evidence>
<evidence type="ECO:0000313" key="2">
    <source>
        <dbReference type="Proteomes" id="UP000030652"/>
    </source>
</evidence>
<gene>
    <name evidence="1" type="ORF">SCABRO_00747</name>
</gene>